<dbReference type="InterPro" id="IPR003838">
    <property type="entry name" value="ABC3_permease_C"/>
</dbReference>
<dbReference type="GO" id="GO:0005886">
    <property type="term" value="C:plasma membrane"/>
    <property type="evidence" value="ECO:0007669"/>
    <property type="project" value="UniProtKB-SubCell"/>
</dbReference>
<comment type="subcellular location">
    <subcellularLocation>
        <location evidence="1">Cell membrane</location>
        <topology evidence="1">Multi-pass membrane protein</topology>
    </subcellularLocation>
</comment>
<feature type="transmembrane region" description="Helical" evidence="7">
    <location>
        <begin position="15"/>
        <end position="34"/>
    </location>
</feature>
<dbReference type="AlphaFoldDB" id="A0A6N8F812"/>
<dbReference type="InterPro" id="IPR051125">
    <property type="entry name" value="ABC-4/HrtB_transporter"/>
</dbReference>
<evidence type="ECO:0000256" key="3">
    <source>
        <dbReference type="ARBA" id="ARBA00022692"/>
    </source>
</evidence>
<keyword evidence="3 7" id="KW-0812">Transmembrane</keyword>
<evidence type="ECO:0000259" key="9">
    <source>
        <dbReference type="Pfam" id="PF12704"/>
    </source>
</evidence>
<dbReference type="EMBL" id="WOCD01000003">
    <property type="protein sequence ID" value="MUH72543.1"/>
    <property type="molecule type" value="Genomic_DNA"/>
</dbReference>
<keyword evidence="11" id="KW-1185">Reference proteome</keyword>
<evidence type="ECO:0000256" key="2">
    <source>
        <dbReference type="ARBA" id="ARBA00022475"/>
    </source>
</evidence>
<dbReference type="Proteomes" id="UP000439994">
    <property type="component" value="Unassembled WGS sequence"/>
</dbReference>
<dbReference type="PANTHER" id="PTHR43738:SF2">
    <property type="entry name" value="ABC TRANSPORTER PERMEASE"/>
    <property type="match status" value="1"/>
</dbReference>
<keyword evidence="4 7" id="KW-1133">Transmembrane helix</keyword>
<dbReference type="InterPro" id="IPR025857">
    <property type="entry name" value="MacB_PCD"/>
</dbReference>
<evidence type="ECO:0000256" key="6">
    <source>
        <dbReference type="SAM" id="MobiDB-lite"/>
    </source>
</evidence>
<sequence length="458" mass="50860">MFVKLAKQSLISRRTSVLLTVLAITISVFVLLSVEHIRHQAKQSFNRTVSGVDLIVGPRTSQINLLLSSVFRIGDSSNAISQSSVEDLASHPMVSWVVPIALGDSHKGHRVMATTADYFQYFKFGAKQPLTFKQGQVFKQHFDLVLGADIAEKYSYELGKEIVLSHGTGVTSFTHHEQTPFTVVGILNRTGTPVDQTLHVSFEGLHHMHEEPQNEERAHKEHNQEEHDYEDQDNHEGHAHHDKALDHEEHENHDEDHDHEEHAQEGGEAAVEHDHDHKVSAVFVGLKARFASLVMQKWANDYKGEALSAIMPGVALSQLWRMVGSVETVLQVISILVLITTLIGLSTMLLATMRERTKEIAILRVLGASPMFIFMLIELEVFVITFIGCIAGALLLWITLLAAEPLLASQLGLFIDTNPISETSLMVLAFVLVGSLIMGLIPAINAYRHSLQANLTAR</sequence>
<comment type="caution">
    <text evidence="10">The sequence shown here is derived from an EMBL/GenBank/DDBJ whole genome shotgun (WGS) entry which is preliminary data.</text>
</comment>
<evidence type="ECO:0000256" key="4">
    <source>
        <dbReference type="ARBA" id="ARBA00022989"/>
    </source>
</evidence>
<evidence type="ECO:0000256" key="7">
    <source>
        <dbReference type="SAM" id="Phobius"/>
    </source>
</evidence>
<proteinExistence type="predicted"/>
<keyword evidence="5 7" id="KW-0472">Membrane</keyword>
<dbReference type="Pfam" id="PF02687">
    <property type="entry name" value="FtsX"/>
    <property type="match status" value="1"/>
</dbReference>
<feature type="transmembrane region" description="Helical" evidence="7">
    <location>
        <begin position="329"/>
        <end position="351"/>
    </location>
</feature>
<evidence type="ECO:0000259" key="8">
    <source>
        <dbReference type="Pfam" id="PF02687"/>
    </source>
</evidence>
<feature type="transmembrane region" description="Helical" evidence="7">
    <location>
        <begin position="372"/>
        <end position="403"/>
    </location>
</feature>
<feature type="transmembrane region" description="Helical" evidence="7">
    <location>
        <begin position="423"/>
        <end position="444"/>
    </location>
</feature>
<dbReference type="PANTHER" id="PTHR43738">
    <property type="entry name" value="ABC TRANSPORTER, MEMBRANE PROTEIN"/>
    <property type="match status" value="1"/>
</dbReference>
<accession>A0A6N8F812</accession>
<gene>
    <name evidence="10" type="ORF">GNP35_08595</name>
</gene>
<evidence type="ECO:0000313" key="10">
    <source>
        <dbReference type="EMBL" id="MUH72543.1"/>
    </source>
</evidence>
<name>A0A6N8F812_9GAMM</name>
<dbReference type="OrthoDB" id="9784014at2"/>
<reference evidence="10 11" key="1">
    <citation type="submission" date="2019-11" db="EMBL/GenBank/DDBJ databases">
        <title>P. haliotis isolates from Z. marina roots.</title>
        <authorList>
            <person name="Cohen M."/>
            <person name="Jospin G."/>
            <person name="Eisen J.A."/>
            <person name="Coil D.A."/>
        </authorList>
    </citation>
    <scope>NUCLEOTIDE SEQUENCE [LARGE SCALE GENOMIC DNA]</scope>
    <source>
        <strain evidence="10 11">UCD-MCMsp1aY</strain>
    </source>
</reference>
<dbReference type="RefSeq" id="WP_155695712.1">
    <property type="nucleotide sequence ID" value="NZ_WOCD01000003.1"/>
</dbReference>
<evidence type="ECO:0000313" key="11">
    <source>
        <dbReference type="Proteomes" id="UP000439994"/>
    </source>
</evidence>
<feature type="domain" description="ABC3 transporter permease C-terminal" evidence="8">
    <location>
        <begin position="332"/>
        <end position="450"/>
    </location>
</feature>
<evidence type="ECO:0000256" key="5">
    <source>
        <dbReference type="ARBA" id="ARBA00023136"/>
    </source>
</evidence>
<feature type="region of interest" description="Disordered" evidence="6">
    <location>
        <begin position="210"/>
        <end position="274"/>
    </location>
</feature>
<keyword evidence="2" id="KW-1003">Cell membrane</keyword>
<feature type="domain" description="MacB-like periplasmic core" evidence="9">
    <location>
        <begin position="18"/>
        <end position="204"/>
    </location>
</feature>
<organism evidence="10 11">
    <name type="scientific">Psychrosphaera haliotis</name>
    <dbReference type="NCBI Taxonomy" id="555083"/>
    <lineage>
        <taxon>Bacteria</taxon>
        <taxon>Pseudomonadati</taxon>
        <taxon>Pseudomonadota</taxon>
        <taxon>Gammaproteobacteria</taxon>
        <taxon>Alteromonadales</taxon>
        <taxon>Pseudoalteromonadaceae</taxon>
        <taxon>Psychrosphaera</taxon>
    </lineage>
</organism>
<evidence type="ECO:0000256" key="1">
    <source>
        <dbReference type="ARBA" id="ARBA00004651"/>
    </source>
</evidence>
<dbReference type="Pfam" id="PF12704">
    <property type="entry name" value="MacB_PCD"/>
    <property type="match status" value="1"/>
</dbReference>
<protein>
    <submittedName>
        <fullName evidence="10">FtsX-like permease family protein</fullName>
    </submittedName>
</protein>